<dbReference type="InterPro" id="IPR008144">
    <property type="entry name" value="Guanylate_kin-like_dom"/>
</dbReference>
<feature type="domain" description="Guanylate kinase-like" evidence="1">
    <location>
        <begin position="10"/>
        <end position="179"/>
    </location>
</feature>
<dbReference type="Pfam" id="PF00625">
    <property type="entry name" value="Guanylate_kin"/>
    <property type="match status" value="1"/>
</dbReference>
<dbReference type="Ensembl" id="ENSSGRT00000111214.1">
    <property type="protein sequence ID" value="ENSSGRP00000104629.1"/>
    <property type="gene ID" value="ENSSGRG00000051832.1"/>
</dbReference>
<dbReference type="Proteomes" id="UP000472262">
    <property type="component" value="Unassembled WGS sequence"/>
</dbReference>
<reference evidence="2" key="1">
    <citation type="submission" date="2025-08" db="UniProtKB">
        <authorList>
            <consortium name="Ensembl"/>
        </authorList>
    </citation>
    <scope>IDENTIFICATION</scope>
</reference>
<dbReference type="CDD" id="cd00071">
    <property type="entry name" value="GMPK"/>
    <property type="match status" value="1"/>
</dbReference>
<evidence type="ECO:0000313" key="2">
    <source>
        <dbReference type="Ensembl" id="ENSSGRP00000104629.1"/>
    </source>
</evidence>
<dbReference type="AlphaFoldDB" id="A0A672SR34"/>
<dbReference type="SUPFAM" id="SSF52540">
    <property type="entry name" value="P-loop containing nucleoside triphosphate hydrolases"/>
    <property type="match status" value="1"/>
</dbReference>
<dbReference type="Gene3D" id="3.40.50.300">
    <property type="entry name" value="P-loop containing nucleotide triphosphate hydrolases"/>
    <property type="match status" value="1"/>
</dbReference>
<dbReference type="SMART" id="SM00072">
    <property type="entry name" value="GuKc"/>
    <property type="match status" value="1"/>
</dbReference>
<keyword evidence="3" id="KW-1185">Reference proteome</keyword>
<dbReference type="InterPro" id="IPR008145">
    <property type="entry name" value="GK/Ca_channel_bsu"/>
</dbReference>
<protein>
    <recommendedName>
        <fullName evidence="1">Guanylate kinase-like domain-containing protein</fullName>
    </recommendedName>
</protein>
<dbReference type="PANTHER" id="PTHR23122">
    <property type="entry name" value="MEMBRANE-ASSOCIATED GUANYLATE KINASE MAGUK"/>
    <property type="match status" value="1"/>
</dbReference>
<accession>A0A672SR34</accession>
<dbReference type="FunFam" id="3.30.63.10:FF:000002">
    <property type="entry name" value="Guanylate kinase 1"/>
    <property type="match status" value="1"/>
</dbReference>
<organism evidence="2 3">
    <name type="scientific">Sinocyclocheilus grahami</name>
    <name type="common">Dianchi golden-line fish</name>
    <name type="synonym">Barbus grahami</name>
    <dbReference type="NCBI Taxonomy" id="75366"/>
    <lineage>
        <taxon>Eukaryota</taxon>
        <taxon>Metazoa</taxon>
        <taxon>Chordata</taxon>
        <taxon>Craniata</taxon>
        <taxon>Vertebrata</taxon>
        <taxon>Euteleostomi</taxon>
        <taxon>Actinopterygii</taxon>
        <taxon>Neopterygii</taxon>
        <taxon>Teleostei</taxon>
        <taxon>Ostariophysi</taxon>
        <taxon>Cypriniformes</taxon>
        <taxon>Cyprinidae</taxon>
        <taxon>Cyprininae</taxon>
        <taxon>Sinocyclocheilus</taxon>
    </lineage>
</organism>
<evidence type="ECO:0000259" key="1">
    <source>
        <dbReference type="PROSITE" id="PS50052"/>
    </source>
</evidence>
<dbReference type="PROSITE" id="PS50052">
    <property type="entry name" value="GUANYLATE_KINASE_2"/>
    <property type="match status" value="1"/>
</dbReference>
<reference evidence="2" key="2">
    <citation type="submission" date="2025-09" db="UniProtKB">
        <authorList>
            <consortium name="Ensembl"/>
        </authorList>
    </citation>
    <scope>IDENTIFICATION</scope>
</reference>
<name>A0A672SR34_SINGR</name>
<dbReference type="InterPro" id="IPR050716">
    <property type="entry name" value="MAGUK"/>
</dbReference>
<dbReference type="InterPro" id="IPR027417">
    <property type="entry name" value="P-loop_NTPase"/>
</dbReference>
<dbReference type="InParanoid" id="A0A672SR34"/>
<evidence type="ECO:0000313" key="3">
    <source>
        <dbReference type="Proteomes" id="UP000472262"/>
    </source>
</evidence>
<proteinExistence type="predicted"/>
<sequence>WPGPWYSNRKRPIALIGPPNCGQNELRQRLLSSEPDRFAGAVPHTTRSRRDNEVNSRDYHFVSRQAFEMDSAAGKFIESGEFEKNLYGTSTDSVRQVINTGKICLLCVHTQVRWTTLLSDLKPYIIFIAPPSQERLRALLAKDNKNPKVNIGPERSTLRSHSQRMFFAFHCADFHCFSM</sequence>